<evidence type="ECO:0000256" key="7">
    <source>
        <dbReference type="SAM" id="MobiDB-lite"/>
    </source>
</evidence>
<protein>
    <submittedName>
        <fullName evidence="8">Lipoprotein</fullName>
    </submittedName>
</protein>
<sequence>MAASSLLLILAGCGQKGPLYMPKIPPDPLAQTSPKPDASKPAAEQAKPAAGNE</sequence>
<evidence type="ECO:0000256" key="4">
    <source>
        <dbReference type="ARBA" id="ARBA00023139"/>
    </source>
</evidence>
<feature type="region of interest" description="Disordered" evidence="7">
    <location>
        <begin position="20"/>
        <end position="53"/>
    </location>
</feature>
<accession>A0ABW8F594</accession>
<dbReference type="EMBL" id="JBIUZV010000019">
    <property type="protein sequence ID" value="MFJ3048440.1"/>
    <property type="molecule type" value="Genomic_DNA"/>
</dbReference>
<evidence type="ECO:0000256" key="6">
    <source>
        <dbReference type="ARBA" id="ARBA00023288"/>
    </source>
</evidence>
<keyword evidence="6 8" id="KW-0449">Lipoprotein</keyword>
<evidence type="ECO:0000256" key="2">
    <source>
        <dbReference type="ARBA" id="ARBA00022729"/>
    </source>
</evidence>
<dbReference type="RefSeq" id="WP_402703467.1">
    <property type="nucleotide sequence ID" value="NZ_JBIUZV010000019.1"/>
</dbReference>
<comment type="caution">
    <text evidence="8">The sequence shown here is derived from an EMBL/GenBank/DDBJ whole genome shotgun (WGS) entry which is preliminary data.</text>
</comment>
<evidence type="ECO:0000256" key="3">
    <source>
        <dbReference type="ARBA" id="ARBA00023136"/>
    </source>
</evidence>
<evidence type="ECO:0000256" key="1">
    <source>
        <dbReference type="ARBA" id="ARBA00004459"/>
    </source>
</evidence>
<dbReference type="NCBIfam" id="NF047847">
    <property type="entry name" value="SS_mature_LptM"/>
    <property type="match status" value="1"/>
</dbReference>
<evidence type="ECO:0000313" key="8">
    <source>
        <dbReference type="EMBL" id="MFJ3048440.1"/>
    </source>
</evidence>
<dbReference type="InterPro" id="IPR032831">
    <property type="entry name" value="LptM_cons"/>
</dbReference>
<evidence type="ECO:0000313" key="9">
    <source>
        <dbReference type="Proteomes" id="UP001617427"/>
    </source>
</evidence>
<keyword evidence="2" id="KW-0732">Signal</keyword>
<organism evidence="8 9">
    <name type="scientific">Herbaspirillum chlorophenolicum</name>
    <dbReference type="NCBI Taxonomy" id="211589"/>
    <lineage>
        <taxon>Bacteria</taxon>
        <taxon>Pseudomonadati</taxon>
        <taxon>Pseudomonadota</taxon>
        <taxon>Betaproteobacteria</taxon>
        <taxon>Burkholderiales</taxon>
        <taxon>Oxalobacteraceae</taxon>
        <taxon>Herbaspirillum</taxon>
    </lineage>
</organism>
<proteinExistence type="predicted"/>
<keyword evidence="9" id="KW-1185">Reference proteome</keyword>
<keyword evidence="5" id="KW-0998">Cell outer membrane</keyword>
<reference evidence="8 9" key="1">
    <citation type="submission" date="2024-10" db="EMBL/GenBank/DDBJ databases">
        <title>The Natural Products Discovery Center: Release of the First 8490 Sequenced Strains for Exploring Actinobacteria Biosynthetic Diversity.</title>
        <authorList>
            <person name="Kalkreuter E."/>
            <person name="Kautsar S.A."/>
            <person name="Yang D."/>
            <person name="Bader C.D."/>
            <person name="Teijaro C.N."/>
            <person name="Fluegel L."/>
            <person name="Davis C.M."/>
            <person name="Simpson J.R."/>
            <person name="Lauterbach L."/>
            <person name="Steele A.D."/>
            <person name="Gui C."/>
            <person name="Meng S."/>
            <person name="Li G."/>
            <person name="Viehrig K."/>
            <person name="Ye F."/>
            <person name="Su P."/>
            <person name="Kiefer A.F."/>
            <person name="Nichols A."/>
            <person name="Cepeda A.J."/>
            <person name="Yan W."/>
            <person name="Fan B."/>
            <person name="Jiang Y."/>
            <person name="Adhikari A."/>
            <person name="Zheng C.-J."/>
            <person name="Schuster L."/>
            <person name="Cowan T.M."/>
            <person name="Smanski M.J."/>
            <person name="Chevrette M.G."/>
            <person name="De Carvalho L.P.S."/>
            <person name="Shen B."/>
        </authorList>
    </citation>
    <scope>NUCLEOTIDE SEQUENCE [LARGE SCALE GENOMIC DNA]</scope>
    <source>
        <strain evidence="8 9">NPDC087045</strain>
    </source>
</reference>
<dbReference type="Proteomes" id="UP001617427">
    <property type="component" value="Unassembled WGS sequence"/>
</dbReference>
<name>A0ABW8F594_9BURK</name>
<keyword evidence="3" id="KW-0472">Membrane</keyword>
<keyword evidence="4" id="KW-0564">Palmitate</keyword>
<evidence type="ECO:0000256" key="5">
    <source>
        <dbReference type="ARBA" id="ARBA00023237"/>
    </source>
</evidence>
<gene>
    <name evidence="8" type="ORF">ACIPEN_21615</name>
</gene>
<dbReference type="Pfam" id="PF13627">
    <property type="entry name" value="LptM_cons"/>
    <property type="match status" value="1"/>
</dbReference>
<comment type="subcellular location">
    <subcellularLocation>
        <location evidence="1">Cell outer membrane</location>
        <topology evidence="1">Lipid-anchor</topology>
    </subcellularLocation>
</comment>